<dbReference type="Pfam" id="PF13276">
    <property type="entry name" value="HTH_21"/>
    <property type="match status" value="1"/>
</dbReference>
<feature type="domain" description="HTH-like" evidence="1">
    <location>
        <begin position="44"/>
        <end position="99"/>
    </location>
</feature>
<gene>
    <name evidence="2" type="ORF">E6P75_12730</name>
</gene>
<evidence type="ECO:0000259" key="1">
    <source>
        <dbReference type="Pfam" id="PF13276"/>
    </source>
</evidence>
<protein>
    <submittedName>
        <fullName evidence="2">IS3 family transposase</fullName>
    </submittedName>
</protein>
<comment type="caution">
    <text evidence="2">The sequence shown here is derived from an EMBL/GenBank/DDBJ whole genome shotgun (WGS) entry which is preliminary data.</text>
</comment>
<dbReference type="InterPro" id="IPR050900">
    <property type="entry name" value="Transposase_IS3/IS150/IS904"/>
</dbReference>
<dbReference type="PANTHER" id="PTHR46889">
    <property type="entry name" value="TRANSPOSASE INSF FOR INSERTION SEQUENCE IS3B-RELATED"/>
    <property type="match status" value="1"/>
</dbReference>
<feature type="non-terminal residue" evidence="2">
    <location>
        <position position="126"/>
    </location>
</feature>
<name>A0AAW6TLE8_FAUOS</name>
<sequence>MKYAFIRDNQNLWSIRRLCSTLDVHHSGYYAWLKKPISKTARENQKLSGLIKQFWLESGGVYGYRKIHCDLKDVGEACGVNRVHRLMKANGLKSQRGYRKPRSYAGTPSVVAANTLARQFNPIEPN</sequence>
<dbReference type="EMBL" id="SSCJ01000047">
    <property type="protein sequence ID" value="MDI4511044.1"/>
    <property type="molecule type" value="Genomic_DNA"/>
</dbReference>
<proteinExistence type="predicted"/>
<organism evidence="2">
    <name type="scientific">Faucicola osloensis</name>
    <name type="common">Moraxella osloensis</name>
    <dbReference type="NCBI Taxonomy" id="34062"/>
    <lineage>
        <taxon>Bacteria</taxon>
        <taxon>Pseudomonadati</taxon>
        <taxon>Pseudomonadota</taxon>
        <taxon>Gammaproteobacteria</taxon>
        <taxon>Moraxellales</taxon>
        <taxon>Moraxellaceae</taxon>
        <taxon>Faucicola</taxon>
    </lineage>
</organism>
<accession>A0AAW6TLE8</accession>
<reference evidence="2" key="1">
    <citation type="submission" date="2019-04" db="EMBL/GenBank/DDBJ databases">
        <title>Moraxella osloensis CCUG 73412, isolated from corneal scrapings as causative agent of keratitis.</title>
        <authorList>
            <person name="Connolly G."/>
            <person name="Jaen-Luchoro D."/>
            <person name="Pinyeiro-Iglesias B."/>
            <person name="Curry A."/>
            <person name="Knowles S."/>
            <person name="Moore E.R.B."/>
        </authorList>
    </citation>
    <scope>NUCLEOTIDE SEQUENCE</scope>
    <source>
        <strain evidence="2">CCUG 73412</strain>
    </source>
</reference>
<dbReference type="InterPro" id="IPR025948">
    <property type="entry name" value="HTH-like_dom"/>
</dbReference>
<dbReference type="PANTHER" id="PTHR46889:SF4">
    <property type="entry name" value="TRANSPOSASE INSO FOR INSERTION SEQUENCE ELEMENT IS911B-RELATED"/>
    <property type="match status" value="1"/>
</dbReference>
<dbReference type="AlphaFoldDB" id="A0AAW6TLE8"/>
<evidence type="ECO:0000313" key="2">
    <source>
        <dbReference type="EMBL" id="MDI4511044.1"/>
    </source>
</evidence>